<feature type="compositionally biased region" description="Basic residues" evidence="2">
    <location>
        <begin position="98"/>
        <end position="107"/>
    </location>
</feature>
<dbReference type="InterPro" id="IPR003676">
    <property type="entry name" value="SAUR_fam"/>
</dbReference>
<name>A0AA38KNB3_TAXCH</name>
<keyword evidence="4" id="KW-1185">Reference proteome</keyword>
<dbReference type="GO" id="GO:0009733">
    <property type="term" value="P:response to auxin"/>
    <property type="evidence" value="ECO:0007669"/>
    <property type="project" value="InterPro"/>
</dbReference>
<evidence type="ECO:0000313" key="3">
    <source>
        <dbReference type="EMBL" id="KAH9307551.1"/>
    </source>
</evidence>
<dbReference type="Pfam" id="PF02519">
    <property type="entry name" value="Auxin_inducible"/>
    <property type="match status" value="1"/>
</dbReference>
<feature type="non-terminal residue" evidence="3">
    <location>
        <position position="232"/>
    </location>
</feature>
<evidence type="ECO:0000256" key="1">
    <source>
        <dbReference type="ARBA" id="ARBA00006974"/>
    </source>
</evidence>
<comment type="similarity">
    <text evidence="1">Belongs to the ARG7 family.</text>
</comment>
<protein>
    <submittedName>
        <fullName evidence="3">Uncharacterized protein</fullName>
    </submittedName>
</protein>
<reference evidence="3 4" key="1">
    <citation type="journal article" date="2021" name="Nat. Plants">
        <title>The Taxus genome provides insights into paclitaxel biosynthesis.</title>
        <authorList>
            <person name="Xiong X."/>
            <person name="Gou J."/>
            <person name="Liao Q."/>
            <person name="Li Y."/>
            <person name="Zhou Q."/>
            <person name="Bi G."/>
            <person name="Li C."/>
            <person name="Du R."/>
            <person name="Wang X."/>
            <person name="Sun T."/>
            <person name="Guo L."/>
            <person name="Liang H."/>
            <person name="Lu P."/>
            <person name="Wu Y."/>
            <person name="Zhang Z."/>
            <person name="Ro D.K."/>
            <person name="Shang Y."/>
            <person name="Huang S."/>
            <person name="Yan J."/>
        </authorList>
    </citation>
    <scope>NUCLEOTIDE SEQUENCE [LARGE SCALE GENOMIC DNA]</scope>
    <source>
        <strain evidence="3">Ta-2019</strain>
    </source>
</reference>
<organism evidence="3 4">
    <name type="scientific">Taxus chinensis</name>
    <name type="common">Chinese yew</name>
    <name type="synonym">Taxus wallichiana var. chinensis</name>
    <dbReference type="NCBI Taxonomy" id="29808"/>
    <lineage>
        <taxon>Eukaryota</taxon>
        <taxon>Viridiplantae</taxon>
        <taxon>Streptophyta</taxon>
        <taxon>Embryophyta</taxon>
        <taxon>Tracheophyta</taxon>
        <taxon>Spermatophyta</taxon>
        <taxon>Pinopsida</taxon>
        <taxon>Pinidae</taxon>
        <taxon>Conifers II</taxon>
        <taxon>Cupressales</taxon>
        <taxon>Taxaceae</taxon>
        <taxon>Taxus</taxon>
    </lineage>
</organism>
<dbReference type="AlphaFoldDB" id="A0AA38KNB3"/>
<proteinExistence type="inferred from homology"/>
<dbReference type="Proteomes" id="UP000824469">
    <property type="component" value="Unassembled WGS sequence"/>
</dbReference>
<evidence type="ECO:0000256" key="2">
    <source>
        <dbReference type="SAM" id="MobiDB-lite"/>
    </source>
</evidence>
<feature type="region of interest" description="Disordered" evidence="2">
    <location>
        <begin position="79"/>
        <end position="107"/>
    </location>
</feature>
<comment type="caution">
    <text evidence="3">The sequence shown here is derived from an EMBL/GenBank/DDBJ whole genome shotgun (WGS) entry which is preliminary data.</text>
</comment>
<accession>A0AA38KNB3</accession>
<gene>
    <name evidence="3" type="ORF">KI387_035462</name>
</gene>
<evidence type="ECO:0000313" key="4">
    <source>
        <dbReference type="Proteomes" id="UP000824469"/>
    </source>
</evidence>
<sequence length="232" mass="26331">MERKKFQAGKTDTFHFSGACLEGRICLLNFFIKEKIFPAIVKGESLKEPYTFQLSGHLPEKVWDGKNTCDYDEQVPSILSSNNSSCDDEEAEDNGNAKRPKKVGRHSRKFKGIRISPSPQVLGLLSYMLSSQVGNNIDPNMENVTKLAKSILQDEEHTTETGSSSLVLNAQIYDEPPKGFIVLYVGKSRRRYFMSAHYLNHPLLRVLSQRCEEDKEEGFTVEHCEVVMVEHL</sequence>
<dbReference type="EMBL" id="JAHRHJ020000007">
    <property type="protein sequence ID" value="KAH9307551.1"/>
    <property type="molecule type" value="Genomic_DNA"/>
</dbReference>